<evidence type="ECO:0000313" key="7">
    <source>
        <dbReference type="Proteomes" id="UP000887116"/>
    </source>
</evidence>
<keyword evidence="2 5" id="KW-0812">Transmembrane</keyword>
<evidence type="ECO:0000256" key="1">
    <source>
        <dbReference type="ARBA" id="ARBA00004141"/>
    </source>
</evidence>
<dbReference type="PANTHER" id="PTHR24064">
    <property type="entry name" value="SOLUTE CARRIER FAMILY 22 MEMBER"/>
    <property type="match status" value="1"/>
</dbReference>
<evidence type="ECO:0000313" key="6">
    <source>
        <dbReference type="EMBL" id="GFQ84282.1"/>
    </source>
</evidence>
<evidence type="ECO:0000256" key="2">
    <source>
        <dbReference type="ARBA" id="ARBA00022692"/>
    </source>
</evidence>
<dbReference type="Proteomes" id="UP000887116">
    <property type="component" value="Unassembled WGS sequence"/>
</dbReference>
<dbReference type="Pfam" id="PF00083">
    <property type="entry name" value="Sugar_tr"/>
    <property type="match status" value="1"/>
</dbReference>
<feature type="transmembrane region" description="Helical" evidence="5">
    <location>
        <begin position="485"/>
        <end position="504"/>
    </location>
</feature>
<proteinExistence type="predicted"/>
<dbReference type="OrthoDB" id="6420551at2759"/>
<sequence>MPDWDEVCNGKYQILTAFLLCCVQLPITFSDHLLHLYGWTPPHRCRLPPQNGSTLSHALPWPIVEVKGRKMFSSCSMYVDPEDHLLGIQPCTNGWEYLHSEEEWTLATEWDLVCEREYWMTLLPYVYTVGTMLGGLLFGVLADHYGRRFNLLTALFLHTVVGVSLHFLSLFTVFAVGYSIQGILVTAIQCISFTLLLETVQYPNHLKATVFLCFVTPIGIITLSIISWLIKNWRYIQLAISAPGIVCLGYFWLIPRSLPWLLAEGYVNEAEKQLVQFARFNKVMLPHNFRVRVLSFCKKIKSYVTGSQHSLETVVCSTKIRRYTFILYYMWFVICLDSETASSELPALKDNKYASLFVRGLMDTGFLILLYFFAQRFGPRSAHGSSLIFGGLLCIGSVLLSYSTYFNELKTVSHVLILLSPILTVIGKACIRSAVATSIFFTLKIFPTGVRAIGLGSCLFWSRTAHLIGIHISSLEVENTYNVPLALYGLLSVIGGFLTSFLPANNHRPLPNVAIEVEKSIILEDSTRRKRNRLLNTPHPRMLDSIDVDILHFDEEQENERNNNLLELSVREFQNSRLPHSSTCHFLDVAGPSRLHHVTDKSSIIDKEDTESRLTDLEEELNKIWEQSPAHEVEASTSTLAEFRHDDVKEHYIRMNETRF</sequence>
<protein>
    <submittedName>
        <fullName evidence="6">Organic cation transporter-like protein</fullName>
    </submittedName>
</protein>
<dbReference type="GO" id="GO:0016020">
    <property type="term" value="C:membrane"/>
    <property type="evidence" value="ECO:0007669"/>
    <property type="project" value="UniProtKB-SubCell"/>
</dbReference>
<name>A0A8X6FN60_TRICU</name>
<comment type="caution">
    <text evidence="6">The sequence shown here is derived from an EMBL/GenBank/DDBJ whole genome shotgun (WGS) entry which is preliminary data.</text>
</comment>
<keyword evidence="4 5" id="KW-0472">Membrane</keyword>
<evidence type="ECO:0000256" key="5">
    <source>
        <dbReference type="SAM" id="Phobius"/>
    </source>
</evidence>
<feature type="transmembrane region" description="Helical" evidence="5">
    <location>
        <begin position="149"/>
        <end position="169"/>
    </location>
</feature>
<feature type="transmembrane region" description="Helical" evidence="5">
    <location>
        <begin position="12"/>
        <end position="29"/>
    </location>
</feature>
<keyword evidence="7" id="KW-1185">Reference proteome</keyword>
<gene>
    <name evidence="6" type="primary">Orct2</name>
    <name evidence="6" type="ORF">TNCT_693171</name>
</gene>
<dbReference type="GO" id="GO:0022857">
    <property type="term" value="F:transmembrane transporter activity"/>
    <property type="evidence" value="ECO:0007669"/>
    <property type="project" value="InterPro"/>
</dbReference>
<feature type="transmembrane region" description="Helical" evidence="5">
    <location>
        <begin position="386"/>
        <end position="405"/>
    </location>
</feature>
<feature type="transmembrane region" description="Helical" evidence="5">
    <location>
        <begin position="209"/>
        <end position="230"/>
    </location>
</feature>
<dbReference type="InterPro" id="IPR005828">
    <property type="entry name" value="MFS_sugar_transport-like"/>
</dbReference>
<evidence type="ECO:0000256" key="4">
    <source>
        <dbReference type="ARBA" id="ARBA00023136"/>
    </source>
</evidence>
<feature type="transmembrane region" description="Helical" evidence="5">
    <location>
        <begin position="411"/>
        <end position="431"/>
    </location>
</feature>
<keyword evidence="3 5" id="KW-1133">Transmembrane helix</keyword>
<dbReference type="Gene3D" id="1.20.1250.20">
    <property type="entry name" value="MFS general substrate transporter like domains"/>
    <property type="match status" value="1"/>
</dbReference>
<organism evidence="6 7">
    <name type="scientific">Trichonephila clavata</name>
    <name type="common">Joro spider</name>
    <name type="synonym">Nephila clavata</name>
    <dbReference type="NCBI Taxonomy" id="2740835"/>
    <lineage>
        <taxon>Eukaryota</taxon>
        <taxon>Metazoa</taxon>
        <taxon>Ecdysozoa</taxon>
        <taxon>Arthropoda</taxon>
        <taxon>Chelicerata</taxon>
        <taxon>Arachnida</taxon>
        <taxon>Araneae</taxon>
        <taxon>Araneomorphae</taxon>
        <taxon>Entelegynae</taxon>
        <taxon>Araneoidea</taxon>
        <taxon>Nephilidae</taxon>
        <taxon>Trichonephila</taxon>
    </lineage>
</organism>
<feature type="transmembrane region" description="Helical" evidence="5">
    <location>
        <begin position="175"/>
        <end position="197"/>
    </location>
</feature>
<dbReference type="SUPFAM" id="SSF103473">
    <property type="entry name" value="MFS general substrate transporter"/>
    <property type="match status" value="1"/>
</dbReference>
<reference evidence="6" key="1">
    <citation type="submission" date="2020-07" db="EMBL/GenBank/DDBJ databases">
        <title>Multicomponent nature underlies the extraordinary mechanical properties of spider dragline silk.</title>
        <authorList>
            <person name="Kono N."/>
            <person name="Nakamura H."/>
            <person name="Mori M."/>
            <person name="Yoshida Y."/>
            <person name="Ohtoshi R."/>
            <person name="Malay A.D."/>
            <person name="Moran D.A.P."/>
            <person name="Tomita M."/>
            <person name="Numata K."/>
            <person name="Arakawa K."/>
        </authorList>
    </citation>
    <scope>NUCLEOTIDE SEQUENCE</scope>
</reference>
<feature type="transmembrane region" description="Helical" evidence="5">
    <location>
        <begin position="122"/>
        <end position="142"/>
    </location>
</feature>
<dbReference type="EMBL" id="BMAO01002913">
    <property type="protein sequence ID" value="GFQ84282.1"/>
    <property type="molecule type" value="Genomic_DNA"/>
</dbReference>
<evidence type="ECO:0000256" key="3">
    <source>
        <dbReference type="ARBA" id="ARBA00022989"/>
    </source>
</evidence>
<dbReference type="AlphaFoldDB" id="A0A8X6FN60"/>
<comment type="subcellular location">
    <subcellularLocation>
        <location evidence="1">Membrane</location>
        <topology evidence="1">Multi-pass membrane protein</topology>
    </subcellularLocation>
</comment>
<dbReference type="InterPro" id="IPR036259">
    <property type="entry name" value="MFS_trans_sf"/>
</dbReference>
<feature type="transmembrane region" description="Helical" evidence="5">
    <location>
        <begin position="353"/>
        <end position="374"/>
    </location>
</feature>
<feature type="transmembrane region" description="Helical" evidence="5">
    <location>
        <begin position="236"/>
        <end position="254"/>
    </location>
</feature>
<accession>A0A8X6FN60</accession>